<keyword evidence="3" id="KW-1185">Reference proteome</keyword>
<protein>
    <submittedName>
        <fullName evidence="2">Phage tail protein</fullName>
    </submittedName>
</protein>
<dbReference type="AlphaFoldDB" id="A0A2S0VSI8"/>
<dbReference type="OrthoDB" id="9810174at2"/>
<dbReference type="Proteomes" id="UP000244441">
    <property type="component" value="Chromosome"/>
</dbReference>
<evidence type="ECO:0000259" key="1">
    <source>
        <dbReference type="Pfam" id="PF07484"/>
    </source>
</evidence>
<evidence type="ECO:0000313" key="2">
    <source>
        <dbReference type="EMBL" id="AWB67169.1"/>
    </source>
</evidence>
<gene>
    <name evidence="2" type="ORF">C2869_12305</name>
</gene>
<organism evidence="2 3">
    <name type="scientific">Saccharobesus litoralis</name>
    <dbReference type="NCBI Taxonomy" id="2172099"/>
    <lineage>
        <taxon>Bacteria</taxon>
        <taxon>Pseudomonadati</taxon>
        <taxon>Pseudomonadota</taxon>
        <taxon>Gammaproteobacteria</taxon>
        <taxon>Alteromonadales</taxon>
        <taxon>Alteromonadaceae</taxon>
        <taxon>Saccharobesus</taxon>
    </lineage>
</organism>
<accession>A0A2S0VSI8</accession>
<dbReference type="InterPro" id="IPR037053">
    <property type="entry name" value="Phage_tail_collar_dom_sf"/>
</dbReference>
<reference evidence="2 3" key="1">
    <citation type="submission" date="2018-01" db="EMBL/GenBank/DDBJ databases">
        <title>Genome sequence of a Cantenovulum-like bacteria.</title>
        <authorList>
            <person name="Tan W.R."/>
            <person name="Lau N.-S."/>
            <person name="Go F."/>
            <person name="Amirul A.-A.A."/>
        </authorList>
    </citation>
    <scope>NUCLEOTIDE SEQUENCE [LARGE SCALE GENOMIC DNA]</scope>
    <source>
        <strain evidence="2 3">CCB-QB4</strain>
    </source>
</reference>
<dbReference type="Gene3D" id="3.90.1340.10">
    <property type="entry name" value="Phage tail collar domain"/>
    <property type="match status" value="1"/>
</dbReference>
<dbReference type="EMBL" id="CP026604">
    <property type="protein sequence ID" value="AWB67169.1"/>
    <property type="molecule type" value="Genomic_DNA"/>
</dbReference>
<dbReference type="SUPFAM" id="SSF88874">
    <property type="entry name" value="Receptor-binding domain of short tail fibre protein gp12"/>
    <property type="match status" value="1"/>
</dbReference>
<dbReference type="RefSeq" id="WP_108603218.1">
    <property type="nucleotide sequence ID" value="NZ_CP026604.1"/>
</dbReference>
<dbReference type="Pfam" id="PF07484">
    <property type="entry name" value="Collar"/>
    <property type="match status" value="1"/>
</dbReference>
<evidence type="ECO:0000313" key="3">
    <source>
        <dbReference type="Proteomes" id="UP000244441"/>
    </source>
</evidence>
<proteinExistence type="predicted"/>
<sequence length="210" mass="22021">MAEPFIGQVELYGFTFAPENWAPCKGQLLQISANQALFSLLGNAYGGDGRTTYGLPDLRGTLNVSQGLNPVSTFDWNMGDRHGAETHTLSDSEMPEHSHLATYSGGIGDWQGHIKATTEAGNSAIPTTGCTLATANPPGGGPDKAEQIYYSGTPASNTLVELGGSETFSAMVNGNVTVGNNGSNQAFSLLQSALVMNFSIAQKGLYPSRN</sequence>
<dbReference type="InterPro" id="IPR011083">
    <property type="entry name" value="Phage_tail_collar_dom"/>
</dbReference>
<dbReference type="KEGG" id="cate:C2869_12305"/>
<feature type="domain" description="Phage tail collar" evidence="1">
    <location>
        <begin position="7"/>
        <end position="61"/>
    </location>
</feature>
<name>A0A2S0VSI8_9ALTE</name>